<organism evidence="22 25">
    <name type="scientific">Hydra vulgaris</name>
    <name type="common">Hydra</name>
    <name type="synonym">Hydra attenuata</name>
    <dbReference type="NCBI Taxonomy" id="6087"/>
    <lineage>
        <taxon>Eukaryota</taxon>
        <taxon>Metazoa</taxon>
        <taxon>Cnidaria</taxon>
        <taxon>Hydrozoa</taxon>
        <taxon>Hydroidolina</taxon>
        <taxon>Anthoathecata</taxon>
        <taxon>Aplanulata</taxon>
        <taxon>Hydridae</taxon>
        <taxon>Hydra</taxon>
    </lineage>
</organism>
<dbReference type="PANTHER" id="PTHR24255">
    <property type="entry name" value="COMPLEMENT COMPONENT 1, S SUBCOMPONENT-RELATED"/>
    <property type="match status" value="1"/>
</dbReference>
<dbReference type="InterPro" id="IPR001881">
    <property type="entry name" value="EGF-like_Ca-bd_dom"/>
</dbReference>
<feature type="disulfide bond" evidence="17">
    <location>
        <begin position="397"/>
        <end position="424"/>
    </location>
</feature>
<evidence type="ECO:0000256" key="13">
    <source>
        <dbReference type="ARBA" id="ARBA00022859"/>
    </source>
</evidence>
<evidence type="ECO:0000256" key="18">
    <source>
        <dbReference type="SAM" id="SignalP"/>
    </source>
</evidence>
<dbReference type="InterPro" id="IPR049883">
    <property type="entry name" value="NOTCH1_EGF-like"/>
</dbReference>
<dbReference type="SMART" id="SM00042">
    <property type="entry name" value="CUB"/>
    <property type="match status" value="2"/>
</dbReference>
<keyword evidence="7" id="KW-0479">Metal-binding</keyword>
<evidence type="ECO:0000256" key="5">
    <source>
        <dbReference type="ARBA" id="ARBA00022659"/>
    </source>
</evidence>
<reference evidence="23 24" key="1">
    <citation type="submission" date="2025-05" db="UniProtKB">
        <authorList>
            <consortium name="RefSeq"/>
        </authorList>
    </citation>
    <scope>IDENTIFICATION</scope>
</reference>
<dbReference type="InterPro" id="IPR001254">
    <property type="entry name" value="Trypsin_dom"/>
</dbReference>
<dbReference type="InterPro" id="IPR009003">
    <property type="entry name" value="Peptidase_S1_PA"/>
</dbReference>
<proteinExistence type="predicted"/>
<keyword evidence="15" id="KW-0379">Hydroxylation</keyword>
<feature type="signal peptide" evidence="18">
    <location>
        <begin position="1"/>
        <end position="18"/>
    </location>
</feature>
<dbReference type="SMART" id="SM00032">
    <property type="entry name" value="CCP"/>
    <property type="match status" value="2"/>
</dbReference>
<evidence type="ECO:0000256" key="12">
    <source>
        <dbReference type="ARBA" id="ARBA00022837"/>
    </source>
</evidence>
<keyword evidence="14 17" id="KW-1015">Disulfide bond</keyword>
<dbReference type="InterPro" id="IPR000859">
    <property type="entry name" value="CUB_dom"/>
</dbReference>
<dbReference type="CDD" id="cd00054">
    <property type="entry name" value="EGF_CA"/>
    <property type="match status" value="1"/>
</dbReference>
<dbReference type="Proteomes" id="UP001652625">
    <property type="component" value="Chromosome 05"/>
</dbReference>
<dbReference type="PROSITE" id="PS00134">
    <property type="entry name" value="TRYPSIN_HIS"/>
    <property type="match status" value="1"/>
</dbReference>
<keyword evidence="11" id="KW-0720">Serine protease</keyword>
<keyword evidence="22" id="KW-1185">Reference proteome</keyword>
<dbReference type="Gene3D" id="2.40.10.10">
    <property type="entry name" value="Trypsin-like serine proteases"/>
    <property type="match status" value="2"/>
</dbReference>
<dbReference type="Gene3D" id="2.60.120.290">
    <property type="entry name" value="Spermadhesin, CUB domain"/>
    <property type="match status" value="2"/>
</dbReference>
<dbReference type="RefSeq" id="XP_065654286.1">
    <property type="nucleotide sequence ID" value="XM_065798214.1"/>
</dbReference>
<dbReference type="PANTHER" id="PTHR24255:SF38">
    <property type="entry name" value="MANNAN-BINDING LECTIN SERINE PROTEASE 1-LIKE"/>
    <property type="match status" value="1"/>
</dbReference>
<keyword evidence="5 17" id="KW-0768">Sushi</keyword>
<dbReference type="RefSeq" id="XP_065654287.1">
    <property type="nucleotide sequence ID" value="XM_065798215.1"/>
</dbReference>
<dbReference type="Gene3D" id="2.10.25.10">
    <property type="entry name" value="Laminin"/>
    <property type="match status" value="1"/>
</dbReference>
<dbReference type="InterPro" id="IPR035914">
    <property type="entry name" value="Sperma_CUB_dom_sf"/>
</dbReference>
<dbReference type="Pfam" id="PF00089">
    <property type="entry name" value="Trypsin"/>
    <property type="match status" value="1"/>
</dbReference>
<feature type="disulfide bond" evidence="17">
    <location>
        <begin position="334"/>
        <end position="361"/>
    </location>
</feature>
<dbReference type="SUPFAM" id="SSF57535">
    <property type="entry name" value="Complement control module/SCR domain"/>
    <property type="match status" value="1"/>
</dbReference>
<feature type="domain" description="CUB" evidence="19">
    <location>
        <begin position="192"/>
        <end position="303"/>
    </location>
</feature>
<dbReference type="InterPro" id="IPR024175">
    <property type="entry name" value="Pept_S1A_C1r/C1S/mannan-bd"/>
</dbReference>
<evidence type="ECO:0000256" key="6">
    <source>
        <dbReference type="ARBA" id="ARBA00022670"/>
    </source>
</evidence>
<dbReference type="GO" id="GO:0008233">
    <property type="term" value="F:peptidase activity"/>
    <property type="evidence" value="ECO:0007669"/>
    <property type="project" value="UniProtKB-KW"/>
</dbReference>
<feature type="chain" id="PRO_5045025885" evidence="18">
    <location>
        <begin position="19"/>
        <end position="719"/>
    </location>
</feature>
<evidence type="ECO:0000256" key="15">
    <source>
        <dbReference type="ARBA" id="ARBA00023278"/>
    </source>
</evidence>
<dbReference type="SMART" id="SM00020">
    <property type="entry name" value="Tryp_SPc"/>
    <property type="match status" value="1"/>
</dbReference>
<dbReference type="Pfam" id="PF00084">
    <property type="entry name" value="Sushi"/>
    <property type="match status" value="2"/>
</dbReference>
<dbReference type="InterPro" id="IPR000742">
    <property type="entry name" value="EGF"/>
</dbReference>
<dbReference type="PIRSF" id="PIRSF001155">
    <property type="entry name" value="C1r_C1s_MASP"/>
    <property type="match status" value="1"/>
</dbReference>
<keyword evidence="12" id="KW-0106">Calcium</keyword>
<feature type="domain" description="Peptidase S1" evidence="20">
    <location>
        <begin position="441"/>
        <end position="702"/>
    </location>
</feature>
<dbReference type="SUPFAM" id="SSF49854">
    <property type="entry name" value="Spermadhesin, CUB domain"/>
    <property type="match status" value="2"/>
</dbReference>
<dbReference type="SUPFAM" id="SSF57196">
    <property type="entry name" value="EGF/Laminin"/>
    <property type="match status" value="1"/>
</dbReference>
<evidence type="ECO:0000313" key="23">
    <source>
        <dbReference type="RefSeq" id="XP_065654286.1"/>
    </source>
</evidence>
<sequence length="719" mass="81982">MHYSTLALLFTIHQVVKTVEIKDNSKCGGNLRGFFGMFHTPNYPKMYPNKLNCVWNITVPNGYRLQLNFTEFELEWTDHCSYDYVKVKATNGTIGKYCGKRTEKPLAYVTAPSKEPIYSVDNSLEVLLYTDFSNEIEVFGFIAHFAALDINECLLNNGDCSQHCHNYIGGYYCSCRVGYFLHDNNHDCIVLCQNVIQNKMEGIITSPEYPHPYPPFARCEYHITAEKGYFINLRFLDFKIEDHHESLCPYDYLLIEDEKEKKGPYCGKTKPDNFISFSNWLIVEFRSDKSLALTGFKAEFKLQAIKCPTLTPVANGFMSGHSNFSLKETVTFSCREGYIYTGSETRTCLPDGIWSGYPGNCTRITCNDPEIIPDEGYITDPSGITPYYYGHKLNVHCDTFHDLFGSKTITCVGNNTWAGVGSYCVKTCGKSVQRNFELETCNGGVHRVASIQYTHPWLVAIKEGDKLKCSGILISKEWILTASHCVAYAPERNGDPGNLIVLLGVTDWNVLGKSSQTRTVKEIRVSQKFDYGIHSDVALVRLSSEVVMSGDIQPICLPSEKTHRHLFRAKKKVVSIGWQHERIQKKTDRCLEIEPKTTCKQHYDKLHIDLHTNRYKTSDGREKLMPTDLICVKELPRGNSDLCKIMPGSGLVAYHEESKKWYLGGILTWSSDKLQDCKETMTAFSIYSQIHRYVLWIQSRTKLNLNYPDTDYVPQEIKS</sequence>
<dbReference type="PROSITE" id="PS50240">
    <property type="entry name" value="TRYPSIN_DOM"/>
    <property type="match status" value="1"/>
</dbReference>
<dbReference type="GeneID" id="100198529"/>
<feature type="domain" description="Sushi" evidence="21">
    <location>
        <begin position="364"/>
        <end position="426"/>
    </location>
</feature>
<feature type="domain" description="Sushi" evidence="21">
    <location>
        <begin position="305"/>
        <end position="363"/>
    </location>
</feature>
<dbReference type="RefSeq" id="XP_065654288.1">
    <property type="nucleotide sequence ID" value="XM_065798216.1"/>
</dbReference>
<feature type="disulfide bond" evidence="16">
    <location>
        <begin position="192"/>
        <end position="219"/>
    </location>
</feature>
<evidence type="ECO:0000256" key="10">
    <source>
        <dbReference type="ARBA" id="ARBA00022801"/>
    </source>
</evidence>
<dbReference type="PROSITE" id="PS01180">
    <property type="entry name" value="CUB"/>
    <property type="match status" value="2"/>
</dbReference>
<evidence type="ECO:0000256" key="4">
    <source>
        <dbReference type="ARBA" id="ARBA00022588"/>
    </source>
</evidence>
<evidence type="ECO:0000256" key="3">
    <source>
        <dbReference type="ARBA" id="ARBA00022536"/>
    </source>
</evidence>
<dbReference type="SMART" id="SM00179">
    <property type="entry name" value="EGF_CA"/>
    <property type="match status" value="1"/>
</dbReference>
<evidence type="ECO:0000256" key="7">
    <source>
        <dbReference type="ARBA" id="ARBA00022723"/>
    </source>
</evidence>
<keyword evidence="4" id="KW-0399">Innate immunity</keyword>
<evidence type="ECO:0000256" key="11">
    <source>
        <dbReference type="ARBA" id="ARBA00022825"/>
    </source>
</evidence>
<evidence type="ECO:0000259" key="21">
    <source>
        <dbReference type="PROSITE" id="PS50923"/>
    </source>
</evidence>
<keyword evidence="8 18" id="KW-0732">Signal</keyword>
<evidence type="ECO:0000259" key="20">
    <source>
        <dbReference type="PROSITE" id="PS50240"/>
    </source>
</evidence>
<comment type="subcellular location">
    <subcellularLocation>
        <location evidence="1">Secreted</location>
    </subcellularLocation>
</comment>
<evidence type="ECO:0000259" key="19">
    <source>
        <dbReference type="PROSITE" id="PS01180"/>
    </source>
</evidence>
<dbReference type="PROSITE" id="PS01187">
    <property type="entry name" value="EGF_CA"/>
    <property type="match status" value="1"/>
</dbReference>
<evidence type="ECO:0000256" key="17">
    <source>
        <dbReference type="PROSITE-ProRule" id="PRU00302"/>
    </source>
</evidence>
<keyword evidence="2" id="KW-0964">Secreted</keyword>
<evidence type="ECO:0000313" key="25">
    <source>
        <dbReference type="RefSeq" id="XP_065654288.1"/>
    </source>
</evidence>
<keyword evidence="3" id="KW-0245">EGF-like domain</keyword>
<evidence type="ECO:0000256" key="9">
    <source>
        <dbReference type="ARBA" id="ARBA00022737"/>
    </source>
</evidence>
<evidence type="ECO:0000313" key="22">
    <source>
        <dbReference type="Proteomes" id="UP001652625"/>
    </source>
</evidence>
<dbReference type="Gene3D" id="2.10.70.10">
    <property type="entry name" value="Complement Module, domain 1"/>
    <property type="match status" value="2"/>
</dbReference>
<dbReference type="CDD" id="cd00041">
    <property type="entry name" value="CUB"/>
    <property type="match status" value="2"/>
</dbReference>
<dbReference type="PROSITE" id="PS50923">
    <property type="entry name" value="SUSHI"/>
    <property type="match status" value="2"/>
</dbReference>
<dbReference type="PRINTS" id="PR00722">
    <property type="entry name" value="CHYMOTRYPSIN"/>
</dbReference>
<accession>A0ABM4BYH5</accession>
<gene>
    <name evidence="23 24 25" type="primary">LOC100198529</name>
</gene>
<dbReference type="InterPro" id="IPR000436">
    <property type="entry name" value="Sushi_SCR_CCP_dom"/>
</dbReference>
<dbReference type="InterPro" id="IPR035976">
    <property type="entry name" value="Sushi/SCR/CCP_sf"/>
</dbReference>
<keyword evidence="6 23" id="KW-0645">Protease</keyword>
<dbReference type="InterPro" id="IPR043504">
    <property type="entry name" value="Peptidase_S1_PA_chymotrypsin"/>
</dbReference>
<evidence type="ECO:0000256" key="1">
    <source>
        <dbReference type="ARBA" id="ARBA00004613"/>
    </source>
</evidence>
<dbReference type="Pfam" id="PF07645">
    <property type="entry name" value="EGF_CA"/>
    <property type="match status" value="1"/>
</dbReference>
<evidence type="ECO:0000313" key="24">
    <source>
        <dbReference type="RefSeq" id="XP_065654287.1"/>
    </source>
</evidence>
<keyword evidence="10" id="KW-0378">Hydrolase</keyword>
<dbReference type="SMART" id="SM00181">
    <property type="entry name" value="EGF"/>
    <property type="match status" value="1"/>
</dbReference>
<evidence type="ECO:0000256" key="14">
    <source>
        <dbReference type="ARBA" id="ARBA00023157"/>
    </source>
</evidence>
<dbReference type="GO" id="GO:0006508">
    <property type="term" value="P:proteolysis"/>
    <property type="evidence" value="ECO:0007669"/>
    <property type="project" value="UniProtKB-KW"/>
</dbReference>
<dbReference type="InterPro" id="IPR018097">
    <property type="entry name" value="EGF_Ca-bd_CS"/>
</dbReference>
<comment type="caution">
    <text evidence="17">Lacks conserved residue(s) required for the propagation of feature annotation.</text>
</comment>
<evidence type="ECO:0000256" key="16">
    <source>
        <dbReference type="PROSITE-ProRule" id="PRU00059"/>
    </source>
</evidence>
<dbReference type="Pfam" id="PF00431">
    <property type="entry name" value="CUB"/>
    <property type="match status" value="2"/>
</dbReference>
<dbReference type="InterPro" id="IPR018114">
    <property type="entry name" value="TRYPSIN_HIS"/>
</dbReference>
<dbReference type="CDD" id="cd00033">
    <property type="entry name" value="CCP"/>
    <property type="match status" value="2"/>
</dbReference>
<protein>
    <submittedName>
        <fullName evidence="23 24">Mannan-binding lectin serine protease 1 isoform X7</fullName>
    </submittedName>
</protein>
<evidence type="ECO:0000256" key="2">
    <source>
        <dbReference type="ARBA" id="ARBA00022525"/>
    </source>
</evidence>
<keyword evidence="9" id="KW-0677">Repeat</keyword>
<name>A0ABM4BYH5_HYDVU</name>
<feature type="domain" description="CUB" evidence="19">
    <location>
        <begin position="27"/>
        <end position="148"/>
    </location>
</feature>
<keyword evidence="13" id="KW-0391">Immunity</keyword>
<dbReference type="InterPro" id="IPR001314">
    <property type="entry name" value="Peptidase_S1A"/>
</dbReference>
<evidence type="ECO:0000256" key="8">
    <source>
        <dbReference type="ARBA" id="ARBA00022729"/>
    </source>
</evidence>
<dbReference type="SUPFAM" id="SSF50494">
    <property type="entry name" value="Trypsin-like serine proteases"/>
    <property type="match status" value="1"/>
</dbReference>